<dbReference type="SUPFAM" id="SSF56112">
    <property type="entry name" value="Protein kinase-like (PK-like)"/>
    <property type="match status" value="1"/>
</dbReference>
<sequence>MMGNQNCHAEITFEDNVKWLARFRLQRTSSPPQEVRDWILRSEAATMTFLQQHTCIPVPKIFEWACESEPGNPLGVGYILMEKLDGSPLDWQVATPLQREKLMQQLADVSLEIEKHPFEAMGSLISREAIHFEVRGLAHQSTFRMGQGPLGPFSSSQEGFQAMLQSYLAMLASGEIGIDPPADIYLAHRFRLDILANHWEDVPSDSQFFLTHPDDKGDHILVNDSFDIVGIIDWEWTHTVSKAEAFCSPCMMWPVAKFYSGSNELAEDELRLAAIFHERGREDLASCIINGRKIQRFLFALGPDSSFTDTETFANLFAGLKRAFKVGDDDWKQWRAMALENWKDDELLLSLVARDRH</sequence>
<feature type="domain" description="Aminoglycoside phosphotransferase" evidence="1">
    <location>
        <begin position="40"/>
        <end position="235"/>
    </location>
</feature>
<evidence type="ECO:0000313" key="3">
    <source>
        <dbReference type="Proteomes" id="UP001201980"/>
    </source>
</evidence>
<dbReference type="Gene3D" id="3.90.1200.10">
    <property type="match status" value="1"/>
</dbReference>
<dbReference type="PANTHER" id="PTHR21310">
    <property type="entry name" value="AMINOGLYCOSIDE PHOSPHOTRANSFERASE-RELATED-RELATED"/>
    <property type="match status" value="1"/>
</dbReference>
<organism evidence="2 3">
    <name type="scientific">Zalerion maritima</name>
    <dbReference type="NCBI Taxonomy" id="339359"/>
    <lineage>
        <taxon>Eukaryota</taxon>
        <taxon>Fungi</taxon>
        <taxon>Dikarya</taxon>
        <taxon>Ascomycota</taxon>
        <taxon>Pezizomycotina</taxon>
        <taxon>Sordariomycetes</taxon>
        <taxon>Lulworthiomycetidae</taxon>
        <taxon>Lulworthiales</taxon>
        <taxon>Lulworthiaceae</taxon>
        <taxon>Zalerion</taxon>
    </lineage>
</organism>
<name>A0AAD5WPA6_9PEZI</name>
<dbReference type="InterPro" id="IPR051678">
    <property type="entry name" value="AGP_Transferase"/>
</dbReference>
<dbReference type="Pfam" id="PF01636">
    <property type="entry name" value="APH"/>
    <property type="match status" value="1"/>
</dbReference>
<dbReference type="InterPro" id="IPR011009">
    <property type="entry name" value="Kinase-like_dom_sf"/>
</dbReference>
<dbReference type="InterPro" id="IPR002575">
    <property type="entry name" value="Aminoglycoside_PTrfase"/>
</dbReference>
<gene>
    <name evidence="2" type="ORF">MKZ38_004853</name>
</gene>
<dbReference type="PANTHER" id="PTHR21310:SF15">
    <property type="entry name" value="AMINOGLYCOSIDE PHOSPHOTRANSFERASE DOMAIN-CONTAINING PROTEIN"/>
    <property type="match status" value="1"/>
</dbReference>
<comment type="caution">
    <text evidence="2">The sequence shown here is derived from an EMBL/GenBank/DDBJ whole genome shotgun (WGS) entry which is preliminary data.</text>
</comment>
<dbReference type="Proteomes" id="UP001201980">
    <property type="component" value="Unassembled WGS sequence"/>
</dbReference>
<keyword evidence="3" id="KW-1185">Reference proteome</keyword>
<evidence type="ECO:0000313" key="2">
    <source>
        <dbReference type="EMBL" id="KAJ2897206.1"/>
    </source>
</evidence>
<protein>
    <recommendedName>
        <fullName evidence="1">Aminoglycoside phosphotransferase domain-containing protein</fullName>
    </recommendedName>
</protein>
<proteinExistence type="predicted"/>
<evidence type="ECO:0000259" key="1">
    <source>
        <dbReference type="Pfam" id="PF01636"/>
    </source>
</evidence>
<reference evidence="2" key="1">
    <citation type="submission" date="2022-07" db="EMBL/GenBank/DDBJ databases">
        <title>Draft genome sequence of Zalerion maritima ATCC 34329, a (micro)plastics degrading marine fungus.</title>
        <authorList>
            <person name="Paco A."/>
            <person name="Goncalves M.F.M."/>
            <person name="Rocha-Santos T.A.P."/>
            <person name="Alves A."/>
        </authorList>
    </citation>
    <scope>NUCLEOTIDE SEQUENCE</scope>
    <source>
        <strain evidence="2">ATCC 34329</strain>
    </source>
</reference>
<dbReference type="AlphaFoldDB" id="A0AAD5WPA6"/>
<dbReference type="EMBL" id="JAKWBI020000288">
    <property type="protein sequence ID" value="KAJ2897206.1"/>
    <property type="molecule type" value="Genomic_DNA"/>
</dbReference>
<accession>A0AAD5WPA6</accession>